<sequence>MSSPNAILQREENSEKALRKTVELLHDRVGFYAYSWNCFAPISSSDPYSYVKYSISFFRSTFAETIQLILLDPNSETQDIQKLFCFSEYTRNMKKSVTTRFLNTIYIPQNLIYSFANEIDNHVHIAIQQAFNDFLANKRFERAATLADAYQEKNPNIALEFQNRIVEEVSPILHKLAKESYLFSAFDQSLSNDKDLEAASFIEHMPVSFRDTLSEVYHQSQEKVKIQQQEKELQKAKQIEQEIEIQKQQRTQLATVFDGYRKRDNSIDSFLSFIEQDTEARYFRIADKDIQTECDLFGVDFFRPLSFSMLFNPQIVHLQIIKFYLGDDELILLAEMVRRNRVLRILEFQSNLIGDKGAIALGKVLELNSCPSLSILHLEQNQIGDQGAVALAQGLRNHSNLQILHISSNKIKDDGAIALSLALKENSALQELYFSSNQIQDEGATALGEALKVNSTLVALDVSFNHIGNDGSAKIGEGLKLNSSLKNLNIAGNKLENNDSMGTTQWMMLNDALQGLNLDKIHFHSEGAQALKKYSTFKE</sequence>
<evidence type="ECO:0000313" key="3">
    <source>
        <dbReference type="Proteomes" id="UP001162131"/>
    </source>
</evidence>
<dbReference type="Gene3D" id="3.80.10.10">
    <property type="entry name" value="Ribonuclease Inhibitor"/>
    <property type="match status" value="2"/>
</dbReference>
<name>A0AAU9K6N8_9CILI</name>
<dbReference type="InterPro" id="IPR032675">
    <property type="entry name" value="LRR_dom_sf"/>
</dbReference>
<keyword evidence="1" id="KW-0175">Coiled coil</keyword>
<dbReference type="InterPro" id="IPR052394">
    <property type="entry name" value="LRR-containing"/>
</dbReference>
<dbReference type="Proteomes" id="UP001162131">
    <property type="component" value="Unassembled WGS sequence"/>
</dbReference>
<dbReference type="EMBL" id="CAJZBQ010000056">
    <property type="protein sequence ID" value="CAG9333359.1"/>
    <property type="molecule type" value="Genomic_DNA"/>
</dbReference>
<proteinExistence type="predicted"/>
<dbReference type="SUPFAM" id="SSF52047">
    <property type="entry name" value="RNI-like"/>
    <property type="match status" value="1"/>
</dbReference>
<dbReference type="InterPro" id="IPR001611">
    <property type="entry name" value="Leu-rich_rpt"/>
</dbReference>
<dbReference type="AlphaFoldDB" id="A0AAU9K6N8"/>
<feature type="coiled-coil region" evidence="1">
    <location>
        <begin position="219"/>
        <end position="256"/>
    </location>
</feature>
<dbReference type="PANTHER" id="PTHR24114">
    <property type="entry name" value="LEUCINE RICH REPEAT FAMILY PROTEIN"/>
    <property type="match status" value="1"/>
</dbReference>
<gene>
    <name evidence="2" type="ORF">BSTOLATCC_MIC58172</name>
</gene>
<keyword evidence="3" id="KW-1185">Reference proteome</keyword>
<accession>A0AAU9K6N8</accession>
<comment type="caution">
    <text evidence="2">The sequence shown here is derived from an EMBL/GenBank/DDBJ whole genome shotgun (WGS) entry which is preliminary data.</text>
</comment>
<protein>
    <submittedName>
        <fullName evidence="2">Uncharacterized protein</fullName>
    </submittedName>
</protein>
<dbReference type="SMART" id="SM00368">
    <property type="entry name" value="LRR_RI"/>
    <property type="match status" value="5"/>
</dbReference>
<dbReference type="Pfam" id="PF13516">
    <property type="entry name" value="LRR_6"/>
    <property type="match status" value="5"/>
</dbReference>
<organism evidence="2 3">
    <name type="scientific">Blepharisma stoltei</name>
    <dbReference type="NCBI Taxonomy" id="1481888"/>
    <lineage>
        <taxon>Eukaryota</taxon>
        <taxon>Sar</taxon>
        <taxon>Alveolata</taxon>
        <taxon>Ciliophora</taxon>
        <taxon>Postciliodesmatophora</taxon>
        <taxon>Heterotrichea</taxon>
        <taxon>Heterotrichida</taxon>
        <taxon>Blepharismidae</taxon>
        <taxon>Blepharisma</taxon>
    </lineage>
</organism>
<reference evidence="2" key="1">
    <citation type="submission" date="2021-09" db="EMBL/GenBank/DDBJ databases">
        <authorList>
            <consortium name="AG Swart"/>
            <person name="Singh M."/>
            <person name="Singh A."/>
            <person name="Seah K."/>
            <person name="Emmerich C."/>
        </authorList>
    </citation>
    <scope>NUCLEOTIDE SEQUENCE</scope>
    <source>
        <strain evidence="2">ATCC30299</strain>
    </source>
</reference>
<evidence type="ECO:0000256" key="1">
    <source>
        <dbReference type="SAM" id="Coils"/>
    </source>
</evidence>
<evidence type="ECO:0000313" key="2">
    <source>
        <dbReference type="EMBL" id="CAG9333359.1"/>
    </source>
</evidence>
<dbReference type="PANTHER" id="PTHR24114:SF2">
    <property type="entry name" value="F-BOX DOMAIN-CONTAINING PROTEIN-RELATED"/>
    <property type="match status" value="1"/>
</dbReference>